<evidence type="ECO:0000256" key="1">
    <source>
        <dbReference type="SAM" id="SignalP"/>
    </source>
</evidence>
<evidence type="ECO:0000313" key="2">
    <source>
        <dbReference type="EMBL" id="KPJ11797.1"/>
    </source>
</evidence>
<dbReference type="AlphaFoldDB" id="A0A0N0PBP6"/>
<gene>
    <name evidence="2" type="ORF">RR48_01827</name>
</gene>
<dbReference type="InParanoid" id="A0A0N0PBP6"/>
<dbReference type="EMBL" id="KQ460869">
    <property type="protein sequence ID" value="KPJ11797.1"/>
    <property type="molecule type" value="Genomic_DNA"/>
</dbReference>
<evidence type="ECO:0000313" key="3">
    <source>
        <dbReference type="Proteomes" id="UP000053240"/>
    </source>
</evidence>
<protein>
    <recommendedName>
        <fullName evidence="4">Leucokinin</fullName>
    </recommendedName>
</protein>
<dbReference type="Proteomes" id="UP000053240">
    <property type="component" value="Unassembled WGS sequence"/>
</dbReference>
<sequence length="367" mass="41756">MVARFLPITTLANMTFNWLFLTCWCVGGARLQYVSSSGSGTDALIDNFDSAISYPQLPFAAYYNLPARNEFDYINDVPITDPHTQYYENDDNPTTDLKRNRRMVDYDNAGREGNWPPNVAAIADIDKTAYGPEEDKEDNGVMIQNISNIPDENAREFSLVNDFEKKNFSPWGGKRDKANIEHMWTWKRAANVREPNMPKRVRFSPWGGKRSGQMVYKSGTKGTKFIFSTTVPELTRIVTNYSPNSKRLDLRGFQFVPSVDKRHPIKILALSTKVHDRALREALPYKSFMESLPRVFKPGHTYSDVTLKTDGKRKVKFSAWGGKRSPPIIGPIWTPAPQNVKESTLDAILVIRNNPDQTQLLTNPKQI</sequence>
<evidence type="ECO:0008006" key="4">
    <source>
        <dbReference type="Google" id="ProtNLM"/>
    </source>
</evidence>
<keyword evidence="3" id="KW-1185">Reference proteome</keyword>
<accession>A0A0N0PBP6</accession>
<feature type="chain" id="PRO_5005857330" description="Leucokinin" evidence="1">
    <location>
        <begin position="32"/>
        <end position="367"/>
    </location>
</feature>
<name>A0A0N0PBP6_PAPMA</name>
<organism evidence="2 3">
    <name type="scientific">Papilio machaon</name>
    <name type="common">Old World swallowtail butterfly</name>
    <dbReference type="NCBI Taxonomy" id="76193"/>
    <lineage>
        <taxon>Eukaryota</taxon>
        <taxon>Metazoa</taxon>
        <taxon>Ecdysozoa</taxon>
        <taxon>Arthropoda</taxon>
        <taxon>Hexapoda</taxon>
        <taxon>Insecta</taxon>
        <taxon>Pterygota</taxon>
        <taxon>Neoptera</taxon>
        <taxon>Endopterygota</taxon>
        <taxon>Lepidoptera</taxon>
        <taxon>Glossata</taxon>
        <taxon>Ditrysia</taxon>
        <taxon>Papilionoidea</taxon>
        <taxon>Papilionidae</taxon>
        <taxon>Papilioninae</taxon>
        <taxon>Papilio</taxon>
    </lineage>
</organism>
<proteinExistence type="predicted"/>
<keyword evidence="1" id="KW-0732">Signal</keyword>
<feature type="signal peptide" evidence="1">
    <location>
        <begin position="1"/>
        <end position="31"/>
    </location>
</feature>
<reference evidence="2 3" key="1">
    <citation type="journal article" date="2015" name="Nat. Commun.">
        <title>Outbred genome sequencing and CRISPR/Cas9 gene editing in butterflies.</title>
        <authorList>
            <person name="Li X."/>
            <person name="Fan D."/>
            <person name="Zhang W."/>
            <person name="Liu G."/>
            <person name="Zhang L."/>
            <person name="Zhao L."/>
            <person name="Fang X."/>
            <person name="Chen L."/>
            <person name="Dong Y."/>
            <person name="Chen Y."/>
            <person name="Ding Y."/>
            <person name="Zhao R."/>
            <person name="Feng M."/>
            <person name="Zhu Y."/>
            <person name="Feng Y."/>
            <person name="Jiang X."/>
            <person name="Zhu D."/>
            <person name="Xiang H."/>
            <person name="Feng X."/>
            <person name="Li S."/>
            <person name="Wang J."/>
            <person name="Zhang G."/>
            <person name="Kronforst M.R."/>
            <person name="Wang W."/>
        </authorList>
    </citation>
    <scope>NUCLEOTIDE SEQUENCE [LARGE SCALE GENOMIC DNA]</scope>
    <source>
        <strain evidence="2">Ya'a_city_454_Pm</strain>
        <tissue evidence="2">Whole body</tissue>
    </source>
</reference>